<reference evidence="1 2" key="1">
    <citation type="journal article" date="2014" name="Nature">
        <title>An environmental bacterial taxon with a large and distinct metabolic repertoire.</title>
        <authorList>
            <person name="Wilson M.C."/>
            <person name="Mori T."/>
            <person name="Ruckert C."/>
            <person name="Uria A.R."/>
            <person name="Helf M.J."/>
            <person name="Takada K."/>
            <person name="Gernert C."/>
            <person name="Steffens U.A."/>
            <person name="Heycke N."/>
            <person name="Schmitt S."/>
            <person name="Rinke C."/>
            <person name="Helfrich E.J."/>
            <person name="Brachmann A.O."/>
            <person name="Gurgui C."/>
            <person name="Wakimoto T."/>
            <person name="Kracht M."/>
            <person name="Crusemann M."/>
            <person name="Hentschel U."/>
            <person name="Abe I."/>
            <person name="Matsunaga S."/>
            <person name="Kalinowski J."/>
            <person name="Takeyama H."/>
            <person name="Piel J."/>
        </authorList>
    </citation>
    <scope>NUCLEOTIDE SEQUENCE [LARGE SCALE GENOMIC DNA]</scope>
    <source>
        <strain evidence="2">TSY1</strain>
    </source>
</reference>
<sequence length="384" mass="41829">MNPSVMSPESPMSMEDRAMAVDPMDVISLSMGPMPMGPVPMNGHLMMGMNGQSMNMKPMDMDAMPMKPINGQSLLMEPMNMDAMGMQSIPMDRGQERLPWRDEIWHRIDRSVHSESMRTRSASVFLPRVDSSYGTLTIDSDTTLIDTPQLSINEAAIFPLIEVWVEFALTPQQIEREMEIMTACTLAKRATNILTQATDLLIFQGDTATTGDPLFTDRRVQVRSGPAGSGLVSAIPEGASAQILQVPAVDAASHQFGDRTYEAVTAGCARLKSQGHYGPYALILHTIPYADTFAPLAVTLATPASLLEPMMGAGFYETGTLPPLTGLLISVGGNSMDLVVGLDATTTFLQQDAAGKYVFRVYKRFALRIKDPSAIIRLEFETVA</sequence>
<dbReference type="AlphaFoldDB" id="W4LPS2"/>
<protein>
    <recommendedName>
        <fullName evidence="3">Capsid protein</fullName>
    </recommendedName>
</protein>
<name>W4LPS2_ENTF1</name>
<gene>
    <name evidence="1" type="ORF">ETSY1_13075</name>
</gene>
<proteinExistence type="predicted"/>
<dbReference type="HOGENOM" id="CLU_060702_0_0_7"/>
<evidence type="ECO:0000313" key="2">
    <source>
        <dbReference type="Proteomes" id="UP000019141"/>
    </source>
</evidence>
<organism evidence="1 2">
    <name type="scientific">Entotheonella factor</name>
    <dbReference type="NCBI Taxonomy" id="1429438"/>
    <lineage>
        <taxon>Bacteria</taxon>
        <taxon>Pseudomonadati</taxon>
        <taxon>Nitrospinota/Tectimicrobiota group</taxon>
        <taxon>Candidatus Tectimicrobiota</taxon>
        <taxon>Candidatus Entotheonellia</taxon>
        <taxon>Candidatus Entotheonellales</taxon>
        <taxon>Candidatus Entotheonellaceae</taxon>
        <taxon>Candidatus Entotheonella</taxon>
    </lineage>
</organism>
<keyword evidence="2" id="KW-1185">Reference proteome</keyword>
<dbReference type="Proteomes" id="UP000019141">
    <property type="component" value="Unassembled WGS sequence"/>
</dbReference>
<dbReference type="InterPro" id="IPR007544">
    <property type="entry name" value="ENCAP"/>
</dbReference>
<accession>W4LPS2</accession>
<evidence type="ECO:0008006" key="3">
    <source>
        <dbReference type="Google" id="ProtNLM"/>
    </source>
</evidence>
<evidence type="ECO:0000313" key="1">
    <source>
        <dbReference type="EMBL" id="ETW99957.1"/>
    </source>
</evidence>
<dbReference type="Pfam" id="PF04454">
    <property type="entry name" value="Linocin_M18"/>
    <property type="match status" value="1"/>
</dbReference>
<dbReference type="EMBL" id="AZHW01000390">
    <property type="protein sequence ID" value="ETW99957.1"/>
    <property type="molecule type" value="Genomic_DNA"/>
</dbReference>
<comment type="caution">
    <text evidence="1">The sequence shown here is derived from an EMBL/GenBank/DDBJ whole genome shotgun (WGS) entry which is preliminary data.</text>
</comment>